<feature type="domain" description="DUF4806" evidence="1">
    <location>
        <begin position="293"/>
        <end position="360"/>
    </location>
</feature>
<evidence type="ECO:0000313" key="2">
    <source>
        <dbReference type="EnsemblMetazoa" id="AATE016373-PA.1"/>
    </source>
</evidence>
<sequence length="567" mass="65285">MLTPIIMHRISELAGTAQYLKTRIRELCKGFKFSQNPHIVEIRTMQQTLRGLDISFYKLQGINPRKSLSISGFPMPLQCEEDVERLELMVKRNPKIRQQYIEFLRCKKALSADISDCFTKFFSEEAMGNYSWPMNDTCKTPRKPMNNYQIFTVCMLVLQPKNHSGVSKVDGFCFPLSCPEDIERLEHAVLTDPTVRSQYINFLKSKKSHVKPVSKCFEHVFSHLSLYNYCLHQQDGFNLEKKVMTQYDIFTKCMLAAANAGKDFVKLKQELLELDRTLNRETVLRRNLQVGQLAGFKFPLQTEKEVLRLEQAVETHPTIRKQYVRYLAARLQSKTDVSKCFSQCFKNAAIINFEWTKSSPSLRRSRIKTVPEHYDIIIAKLSKSAGKQILKFPLETSTDIETLEELVRDSNVVKRQYEQLLRNCLQQQPKKPSLALLKLFTDKALDDYNYTGHCNYTGGKKNAMKDYLIFTECIDENQSLPAAPALMELPFVPGVRPWHVGEPVKHSIQHSPNGCFGFISSCGIHFPIDSEEMVEVLESMVREYDGARDEYMRGRSMESIPPTCGSI</sequence>
<evidence type="ECO:0000259" key="1">
    <source>
        <dbReference type="Pfam" id="PF16064"/>
    </source>
</evidence>
<feature type="domain" description="DUF4806" evidence="1">
    <location>
        <begin position="391"/>
        <end position="474"/>
    </location>
</feature>
<dbReference type="Pfam" id="PF16064">
    <property type="entry name" value="DUF4806"/>
    <property type="match status" value="4"/>
</dbReference>
<name>A0A182JE43_ANOAO</name>
<reference evidence="2" key="1">
    <citation type="submission" date="2022-08" db="UniProtKB">
        <authorList>
            <consortium name="EnsemblMetazoa"/>
        </authorList>
    </citation>
    <scope>IDENTIFICATION</scope>
    <source>
        <strain evidence="2">EBRO</strain>
    </source>
</reference>
<organism evidence="2">
    <name type="scientific">Anopheles atroparvus</name>
    <name type="common">European mosquito</name>
    <dbReference type="NCBI Taxonomy" id="41427"/>
    <lineage>
        <taxon>Eukaryota</taxon>
        <taxon>Metazoa</taxon>
        <taxon>Ecdysozoa</taxon>
        <taxon>Arthropoda</taxon>
        <taxon>Hexapoda</taxon>
        <taxon>Insecta</taxon>
        <taxon>Pterygota</taxon>
        <taxon>Neoptera</taxon>
        <taxon>Endopterygota</taxon>
        <taxon>Diptera</taxon>
        <taxon>Nematocera</taxon>
        <taxon>Culicoidea</taxon>
        <taxon>Culicidae</taxon>
        <taxon>Anophelinae</taxon>
        <taxon>Anopheles</taxon>
    </lineage>
</organism>
<dbReference type="InterPro" id="IPR032071">
    <property type="entry name" value="DUF4806"/>
</dbReference>
<dbReference type="VEuPathDB" id="VectorBase:AATE016373"/>
<protein>
    <recommendedName>
        <fullName evidence="1">DUF4806 domain-containing protein</fullName>
    </recommendedName>
</protein>
<dbReference type="AlphaFoldDB" id="A0A182JE43"/>
<feature type="domain" description="DUF4806" evidence="1">
    <location>
        <begin position="168"/>
        <end position="257"/>
    </location>
</feature>
<feature type="domain" description="DUF4806" evidence="1">
    <location>
        <begin position="70"/>
        <end position="156"/>
    </location>
</feature>
<proteinExistence type="predicted"/>
<dbReference type="EnsemblMetazoa" id="AATE016373-RA">
    <property type="protein sequence ID" value="AATE016373-PA.1"/>
    <property type="gene ID" value="AATE016373"/>
</dbReference>
<accession>A0A182JE43</accession>